<dbReference type="OrthoDB" id="3936150at2759"/>
<dbReference type="EMBL" id="JADNYJ010000081">
    <property type="protein sequence ID" value="KAF8889168.1"/>
    <property type="molecule type" value="Genomic_DNA"/>
</dbReference>
<organism evidence="2 3">
    <name type="scientific">Gymnopilus junonius</name>
    <name type="common">Spectacular rustgill mushroom</name>
    <name type="synonym">Gymnopilus spectabilis subsp. junonius</name>
    <dbReference type="NCBI Taxonomy" id="109634"/>
    <lineage>
        <taxon>Eukaryota</taxon>
        <taxon>Fungi</taxon>
        <taxon>Dikarya</taxon>
        <taxon>Basidiomycota</taxon>
        <taxon>Agaricomycotina</taxon>
        <taxon>Agaricomycetes</taxon>
        <taxon>Agaricomycetidae</taxon>
        <taxon>Agaricales</taxon>
        <taxon>Agaricineae</taxon>
        <taxon>Hymenogastraceae</taxon>
        <taxon>Gymnopilus</taxon>
    </lineage>
</organism>
<proteinExistence type="predicted"/>
<evidence type="ECO:0000313" key="3">
    <source>
        <dbReference type="Proteomes" id="UP000724874"/>
    </source>
</evidence>
<evidence type="ECO:0000256" key="1">
    <source>
        <dbReference type="SAM" id="Phobius"/>
    </source>
</evidence>
<dbReference type="AlphaFoldDB" id="A0A9P5TLD1"/>
<sequence length="97" mass="10562">MSTVPKQVGVRSHVKPLFIGRKLAINSSIVILSWGLIGLAYPLFVTQLVLPIAITRSSLFSEFLVHSSLARSLIGRGQGNIPLEEGSCLLLSRTTCW</sequence>
<keyword evidence="1" id="KW-1133">Transmembrane helix</keyword>
<keyword evidence="1" id="KW-0472">Membrane</keyword>
<name>A0A9P5TLD1_GYMJU</name>
<keyword evidence="1" id="KW-0812">Transmembrane</keyword>
<reference evidence="2" key="1">
    <citation type="submission" date="2020-11" db="EMBL/GenBank/DDBJ databases">
        <authorList>
            <consortium name="DOE Joint Genome Institute"/>
            <person name="Ahrendt S."/>
            <person name="Riley R."/>
            <person name="Andreopoulos W."/>
            <person name="LaButti K."/>
            <person name="Pangilinan J."/>
            <person name="Ruiz-duenas F.J."/>
            <person name="Barrasa J.M."/>
            <person name="Sanchez-Garcia M."/>
            <person name="Camarero S."/>
            <person name="Miyauchi S."/>
            <person name="Serrano A."/>
            <person name="Linde D."/>
            <person name="Babiker R."/>
            <person name="Drula E."/>
            <person name="Ayuso-Fernandez I."/>
            <person name="Pacheco R."/>
            <person name="Padilla G."/>
            <person name="Ferreira P."/>
            <person name="Barriuso J."/>
            <person name="Kellner H."/>
            <person name="Castanera R."/>
            <person name="Alfaro M."/>
            <person name="Ramirez L."/>
            <person name="Pisabarro A.G."/>
            <person name="Kuo A."/>
            <person name="Tritt A."/>
            <person name="Lipzen A."/>
            <person name="He G."/>
            <person name="Yan M."/>
            <person name="Ng V."/>
            <person name="Cullen D."/>
            <person name="Martin F."/>
            <person name="Rosso M.-N."/>
            <person name="Henrissat B."/>
            <person name="Hibbett D."/>
            <person name="Martinez A.T."/>
            <person name="Grigoriev I.V."/>
        </authorList>
    </citation>
    <scope>NUCLEOTIDE SEQUENCE</scope>
    <source>
        <strain evidence="2">AH 44721</strain>
    </source>
</reference>
<evidence type="ECO:0000313" key="2">
    <source>
        <dbReference type="EMBL" id="KAF8889168.1"/>
    </source>
</evidence>
<comment type="caution">
    <text evidence="2">The sequence shown here is derived from an EMBL/GenBank/DDBJ whole genome shotgun (WGS) entry which is preliminary data.</text>
</comment>
<gene>
    <name evidence="2" type="ORF">CPB84DRAFT_1453918</name>
</gene>
<protein>
    <submittedName>
        <fullName evidence="2">Uncharacterized protein</fullName>
    </submittedName>
</protein>
<dbReference type="Proteomes" id="UP000724874">
    <property type="component" value="Unassembled WGS sequence"/>
</dbReference>
<keyword evidence="3" id="KW-1185">Reference proteome</keyword>
<accession>A0A9P5TLD1</accession>
<feature type="transmembrane region" description="Helical" evidence="1">
    <location>
        <begin position="23"/>
        <end position="44"/>
    </location>
</feature>